<dbReference type="Pfam" id="PF20737">
    <property type="entry name" value="Glyco_hydro127C"/>
    <property type="match status" value="1"/>
</dbReference>
<gene>
    <name evidence="5" type="ORF">F6B43_15890</name>
</gene>
<evidence type="ECO:0000259" key="4">
    <source>
        <dbReference type="Pfam" id="PF20737"/>
    </source>
</evidence>
<dbReference type="Pfam" id="PF07944">
    <property type="entry name" value="Beta-AFase-like_GH127_cat"/>
    <property type="match status" value="1"/>
</dbReference>
<dbReference type="AlphaFoldDB" id="A0A5J5J1Y2"/>
<dbReference type="GO" id="GO:0016787">
    <property type="term" value="F:hydrolase activity"/>
    <property type="evidence" value="ECO:0007669"/>
    <property type="project" value="UniProtKB-KW"/>
</dbReference>
<dbReference type="InterPro" id="IPR012878">
    <property type="entry name" value="Beta-AFase-like_GH127_cat"/>
</dbReference>
<feature type="region of interest" description="Disordered" evidence="1">
    <location>
        <begin position="1"/>
        <end position="33"/>
    </location>
</feature>
<evidence type="ECO:0000313" key="5">
    <source>
        <dbReference type="EMBL" id="KAA9106603.1"/>
    </source>
</evidence>
<evidence type="ECO:0000256" key="1">
    <source>
        <dbReference type="SAM" id="MobiDB-lite"/>
    </source>
</evidence>
<dbReference type="InterPro" id="IPR049174">
    <property type="entry name" value="Beta-AFase-like"/>
</dbReference>
<dbReference type="PANTHER" id="PTHR43465:SF2">
    <property type="entry name" value="DUF1680 DOMAIN PROTEIN (AFU_ORTHOLOGUE AFUA_1G08910)"/>
    <property type="match status" value="1"/>
</dbReference>
<evidence type="ECO:0000259" key="2">
    <source>
        <dbReference type="Pfam" id="PF07944"/>
    </source>
</evidence>
<dbReference type="EMBL" id="VYSA01000003">
    <property type="protein sequence ID" value="KAA9106603.1"/>
    <property type="molecule type" value="Genomic_DNA"/>
</dbReference>
<dbReference type="PANTHER" id="PTHR43465">
    <property type="entry name" value="DUF1680 DOMAIN PROTEIN (AFU_ORTHOLOGUE AFUA_1G08910)"/>
    <property type="match status" value="1"/>
</dbReference>
<reference evidence="6" key="1">
    <citation type="submission" date="2019-09" db="EMBL/GenBank/DDBJ databases">
        <title>Mumia zhuanghuii sp. nov. isolated from the intestinal contents of plateau pika (Ochotona curzoniae) in the Qinghai-Tibet plateau of China.</title>
        <authorList>
            <person name="Tian Z."/>
        </authorList>
    </citation>
    <scope>NUCLEOTIDE SEQUENCE [LARGE SCALE GENOMIC DNA]</scope>
    <source>
        <strain evidence="6">JCM 30598</strain>
    </source>
</reference>
<feature type="domain" description="Non-reducing end beta-L-arabinofuranosidase-like GH127 C-terminal" evidence="4">
    <location>
        <begin position="554"/>
        <end position="668"/>
    </location>
</feature>
<dbReference type="GO" id="GO:0005975">
    <property type="term" value="P:carbohydrate metabolic process"/>
    <property type="evidence" value="ECO:0007669"/>
    <property type="project" value="InterPro"/>
</dbReference>
<keyword evidence="5" id="KW-0378">Hydrolase</keyword>
<proteinExistence type="predicted"/>
<dbReference type="InterPro" id="IPR049049">
    <property type="entry name" value="Beta-AFase-like_GH127_C"/>
</dbReference>
<organism evidence="5 6">
    <name type="scientific">Microbacterium rhizomatis</name>
    <dbReference type="NCBI Taxonomy" id="1631477"/>
    <lineage>
        <taxon>Bacteria</taxon>
        <taxon>Bacillati</taxon>
        <taxon>Actinomycetota</taxon>
        <taxon>Actinomycetes</taxon>
        <taxon>Micrococcales</taxon>
        <taxon>Microbacteriaceae</taxon>
        <taxon>Microbacterium</taxon>
    </lineage>
</organism>
<dbReference type="OrthoDB" id="9757939at2"/>
<sequence>MGAADGSIHGRGDPAHHRVRRLPAPHHGRTRRRIGEGLMLPAVRGHVGPVGAVAGGAVQAVTGARFAPGFHAELVARNRAVTILHGIRMLEHAGNLRNLRRLVGAYDGPFEGPRFADSDVYKTLEAIAWELGHQESEELRRFYDENVTLLIDAQREDGYLDSAYQRGEPFGEPWSDFAHGHELYCLGHLVQAAIAGVRALGDERLLGVAQRFVALVDRLFGGDDSPVYCGHPEIETALVELYRLTGDERALHLAEAFVRRRGSGFVAHGDFGPQYYQDDASVVETATMRGHAVRAMYLNAGVVDLHLETGDSALWDAVARQWADLIAHRLYLTGGTGSRHRDEAFGDAYELPSERAYAETCAGIALMNWAWRMYLASGRADYVDVMERCLYNVVLAGISESGDRFFYSNPLQLRSDHGASQQESAGTRLDWFWCACCPPNLMRVFATLEHVMFARRDDEIQVAHFGNAALALDGGGTLEMRSDFPSDGRLLFSVAGDAGAATLAVRMPAWSEGCAVVRVDGLDRPTTAVDGWLHLGALAVSSNIEVEFAMDPVVWRAHPGADALRGTVAVTRGPLVYCADQADNTLDVERIVVPTDPVFDVELGQGLGTLLRLEAQELDVSATSSPLYVRADAPAPIAGPAEVALVLRAYATWGNGGPGVHAMKVWLPRG</sequence>
<dbReference type="InterPro" id="IPR008928">
    <property type="entry name" value="6-hairpin_glycosidase_sf"/>
</dbReference>
<protein>
    <submittedName>
        <fullName evidence="5">Glycoside hydrolase family 127 protein</fullName>
    </submittedName>
</protein>
<evidence type="ECO:0000259" key="3">
    <source>
        <dbReference type="Pfam" id="PF20736"/>
    </source>
</evidence>
<dbReference type="Proteomes" id="UP000325827">
    <property type="component" value="Unassembled WGS sequence"/>
</dbReference>
<feature type="compositionally biased region" description="Basic residues" evidence="1">
    <location>
        <begin position="17"/>
        <end position="32"/>
    </location>
</feature>
<feature type="domain" description="Non-reducing end beta-L-arabinofuranosidase-like GH127 middle" evidence="3">
    <location>
        <begin position="460"/>
        <end position="537"/>
    </location>
</feature>
<feature type="domain" description="Non-reducing end beta-L-arabinofuranosidase-like GH127 catalytic" evidence="2">
    <location>
        <begin position="67"/>
        <end position="448"/>
    </location>
</feature>
<name>A0A5J5J1Y2_9MICO</name>
<dbReference type="SUPFAM" id="SSF48208">
    <property type="entry name" value="Six-hairpin glycosidases"/>
    <property type="match status" value="1"/>
</dbReference>
<dbReference type="InterPro" id="IPR049046">
    <property type="entry name" value="Beta-AFase-like_GH127_middle"/>
</dbReference>
<accession>A0A5J5J1Y2</accession>
<comment type="caution">
    <text evidence="5">The sequence shown here is derived from an EMBL/GenBank/DDBJ whole genome shotgun (WGS) entry which is preliminary data.</text>
</comment>
<keyword evidence="6" id="KW-1185">Reference proteome</keyword>
<evidence type="ECO:0000313" key="6">
    <source>
        <dbReference type="Proteomes" id="UP000325827"/>
    </source>
</evidence>
<dbReference type="Pfam" id="PF20736">
    <property type="entry name" value="Glyco_hydro127M"/>
    <property type="match status" value="1"/>
</dbReference>